<evidence type="ECO:0000313" key="2">
    <source>
        <dbReference type="EMBL" id="GFO46918.1"/>
    </source>
</evidence>
<dbReference type="Proteomes" id="UP000735302">
    <property type="component" value="Unassembled WGS sequence"/>
</dbReference>
<gene>
    <name evidence="2" type="ORF">PoB_007342300</name>
</gene>
<dbReference type="EMBL" id="BLXT01008234">
    <property type="protein sequence ID" value="GFO46918.1"/>
    <property type="molecule type" value="Genomic_DNA"/>
</dbReference>
<comment type="caution">
    <text evidence="2">The sequence shown here is derived from an EMBL/GenBank/DDBJ whole genome shotgun (WGS) entry which is preliminary data.</text>
</comment>
<evidence type="ECO:0000256" key="1">
    <source>
        <dbReference type="SAM" id="MobiDB-lite"/>
    </source>
</evidence>
<proteinExistence type="predicted"/>
<keyword evidence="3" id="KW-1185">Reference proteome</keyword>
<name>A0AAV4DRG8_9GAST</name>
<feature type="compositionally biased region" description="Low complexity" evidence="1">
    <location>
        <begin position="88"/>
        <end position="100"/>
    </location>
</feature>
<feature type="region of interest" description="Disordered" evidence="1">
    <location>
        <begin position="76"/>
        <end position="100"/>
    </location>
</feature>
<organism evidence="2 3">
    <name type="scientific">Plakobranchus ocellatus</name>
    <dbReference type="NCBI Taxonomy" id="259542"/>
    <lineage>
        <taxon>Eukaryota</taxon>
        <taxon>Metazoa</taxon>
        <taxon>Spiralia</taxon>
        <taxon>Lophotrochozoa</taxon>
        <taxon>Mollusca</taxon>
        <taxon>Gastropoda</taxon>
        <taxon>Heterobranchia</taxon>
        <taxon>Euthyneura</taxon>
        <taxon>Panpulmonata</taxon>
        <taxon>Sacoglossa</taxon>
        <taxon>Placobranchoidea</taxon>
        <taxon>Plakobranchidae</taxon>
        <taxon>Plakobranchus</taxon>
    </lineage>
</organism>
<dbReference type="AlphaFoldDB" id="A0AAV4DRG8"/>
<feature type="region of interest" description="Disordered" evidence="1">
    <location>
        <begin position="128"/>
        <end position="151"/>
    </location>
</feature>
<evidence type="ECO:0000313" key="3">
    <source>
        <dbReference type="Proteomes" id="UP000735302"/>
    </source>
</evidence>
<accession>A0AAV4DRG8</accession>
<protein>
    <submittedName>
        <fullName evidence="2">Uncharacterized protein</fullName>
    </submittedName>
</protein>
<sequence>MCPAIIGHFLPRIKFADQMVIYRSRAASADQTSCNYQPHPSKPRSDKIFPTVRNHNKLKSKGQAKFLAILLRRQKRHGQKTAEGSDITSTTTTTTTTNTTTTTTTTITTTITTTTAAAAATTAAAAANNNNNKNNNNNNNSNNNNTLASFD</sequence>
<reference evidence="2 3" key="1">
    <citation type="journal article" date="2021" name="Elife">
        <title>Chloroplast acquisition without the gene transfer in kleptoplastic sea slugs, Plakobranchus ocellatus.</title>
        <authorList>
            <person name="Maeda T."/>
            <person name="Takahashi S."/>
            <person name="Yoshida T."/>
            <person name="Shimamura S."/>
            <person name="Takaki Y."/>
            <person name="Nagai Y."/>
            <person name="Toyoda A."/>
            <person name="Suzuki Y."/>
            <person name="Arimoto A."/>
            <person name="Ishii H."/>
            <person name="Satoh N."/>
            <person name="Nishiyama T."/>
            <person name="Hasebe M."/>
            <person name="Maruyama T."/>
            <person name="Minagawa J."/>
            <person name="Obokata J."/>
            <person name="Shigenobu S."/>
        </authorList>
    </citation>
    <scope>NUCLEOTIDE SEQUENCE [LARGE SCALE GENOMIC DNA]</scope>
</reference>